<dbReference type="InterPro" id="IPR035437">
    <property type="entry name" value="SNase_OB-fold_sf"/>
</dbReference>
<feature type="compositionally biased region" description="Basic and acidic residues" evidence="1">
    <location>
        <begin position="2219"/>
        <end position="2239"/>
    </location>
</feature>
<feature type="compositionally biased region" description="Basic and acidic residues" evidence="1">
    <location>
        <begin position="2363"/>
        <end position="2373"/>
    </location>
</feature>
<dbReference type="PANTHER" id="PTHR22948">
    <property type="entry name" value="TUDOR DOMAIN CONTAINING PROTEIN"/>
    <property type="match status" value="1"/>
</dbReference>
<feature type="domain" description="Tudor" evidence="2">
    <location>
        <begin position="1893"/>
        <end position="1952"/>
    </location>
</feature>
<dbReference type="PROSITE" id="PS50304">
    <property type="entry name" value="TUDOR"/>
    <property type="match status" value="7"/>
</dbReference>
<feature type="region of interest" description="Disordered" evidence="1">
    <location>
        <begin position="1129"/>
        <end position="1192"/>
    </location>
</feature>
<proteinExistence type="predicted"/>
<reference key="1">
    <citation type="journal article" date="2007" name="Nature">
        <title>The medaka draft genome and insights into vertebrate genome evolution.</title>
        <authorList>
            <person name="Kasahara M."/>
            <person name="Naruse K."/>
            <person name="Sasaki S."/>
            <person name="Nakatani Y."/>
            <person name="Qu W."/>
            <person name="Ahsan B."/>
            <person name="Yamada T."/>
            <person name="Nagayasu Y."/>
            <person name="Doi K."/>
            <person name="Kasai Y."/>
            <person name="Jindo T."/>
            <person name="Kobayashi D."/>
            <person name="Shimada A."/>
            <person name="Toyoda A."/>
            <person name="Kuroki Y."/>
            <person name="Fujiyama A."/>
            <person name="Sasaki T."/>
            <person name="Shimizu A."/>
            <person name="Asakawa S."/>
            <person name="Shimizu N."/>
            <person name="Hashimoto S."/>
            <person name="Yang J."/>
            <person name="Lee Y."/>
            <person name="Matsushima K."/>
            <person name="Sugano S."/>
            <person name="Sakaizumi M."/>
            <person name="Narita T."/>
            <person name="Ohishi K."/>
            <person name="Haga S."/>
            <person name="Ohta F."/>
            <person name="Nomoto H."/>
            <person name="Nogata K."/>
            <person name="Morishita T."/>
            <person name="Endo T."/>
            <person name="Shin-I T."/>
            <person name="Takeda H."/>
            <person name="Morishita S."/>
            <person name="Kohara Y."/>
        </authorList>
    </citation>
    <scope>NUCLEOTIDE SEQUENCE [LARGE SCALE GENOMIC DNA]</scope>
    <source>
        <strain>Hd-rR</strain>
    </source>
</reference>
<reference evidence="3" key="3">
    <citation type="submission" date="2025-08" db="UniProtKB">
        <authorList>
            <consortium name="Ensembl"/>
        </authorList>
    </citation>
    <scope>IDENTIFICATION</scope>
    <source>
        <strain evidence="3">HSOK</strain>
    </source>
</reference>
<dbReference type="Proteomes" id="UP000265200">
    <property type="component" value="Chromosome 24"/>
</dbReference>
<dbReference type="Ensembl" id="ENSORLT00015013800.1">
    <property type="protein sequence ID" value="ENSORLP00015022137.1"/>
    <property type="gene ID" value="ENSORLG00015001382.1"/>
</dbReference>
<feature type="compositionally biased region" description="Polar residues" evidence="1">
    <location>
        <begin position="2130"/>
        <end position="2141"/>
    </location>
</feature>
<dbReference type="InterPro" id="IPR002999">
    <property type="entry name" value="Tudor"/>
</dbReference>
<feature type="region of interest" description="Disordered" evidence="1">
    <location>
        <begin position="2192"/>
        <end position="2271"/>
    </location>
</feature>
<sequence length="2437" mass="271219">MSSIPGLPMQGSDVTAVITRVHLHPLCVLVEFWAKFSQQSKADYQHIASNIQSPGAVFKELEGNPGDQCLVQIDDTWHRSRIVSRNGFNYQVFLIDKGITCSATTSMLAWGKKEYFQVPPEVEFCVLANVLPRAQEKRWSPMAQEYLKSFTGKSVAAHVQDILVSHKIFLLHIPSISTQMYEMGFARKLSPAMFLDFVLLTLKSPSGGEAPLETMQLFGEAIHGQQKQELFVYPELSVENTTAVTVTEVISPKRIFCQLKIFSKELKRLSEKLTQSCEGRRVRCILCPEMIGCPYAAKGNDGQWYRSVVQQLFPTNALVEVLNVDYGTKQFVPVENIRELPAEFFRMPVFTYSCSLHGITDKSSGWEVRQINFLRSLLLHKTVSAHFQYHVISEGVYSVTLYGDHNTNLNTLFGSREGCLLEGDKTVARYSIQSVTSTKQHLTPETTRENHVRNGDECFLLDNLPLNSSHLAVVHHVISPSEFWIQTETYRKELDKLLDNICHLHKGSVNTDVKDPTVGLYCVAKAKDDNFYRVSVCEVGNAKVKVFFVDYGNTEVVDKNDIRSLPLEFKELPKLALKCTLASVGPTDGKWNDSATEFFTKVVIDKLLNIQVKAKNADGYVVQLTDPNAQSEQDVGRLMCNFGHAEWLEVIQPSVVMPPAHVNGNLPACRGDKVQPQTKGGFGIKEAPLFKARMFSIGSVLEVTVSYIESPNDFWCQLVQNMKHLQLLMGDLQYHYANSEFQHDAETSCVAQHPSNGMWYRALVVRRHKTPHVDVLFVDYGHTETVSISALRKISPEFLTLDGQAFRCSLLNLTDPTTLVNNWKEEAKAKFLNFVKTAASNFGILKCTVYAVMYNKQRTLYNVVDLETPFESICTIMANLVSSPPPQKPNGQSASLCTYYYSTHNIKVGTEEQVTVTCVDSVNHFYCHLDKNQDVIKELSMKLNSLCHQLLKVKFPKVFASLCFAKYTDGQWYRAQIKQTKPALLVHFVDYGDTIEVDKSDLIPIPKEANDILSVPIQAVLCGLADVPPDVSSEADQWFASAVAGGKFKGLVVAKDPDGKLLVELYHGNSQINFDIKNMFLNKAQKKQQSHKDFQPPDEQTLRTARGFSEQAASKGSLSVCAGVLGSNRPSVNLKSSEKNENGSCDSMKKMRRAASELYKPPHQRMSNNTKPDTASKNAEVSGNQRSDDLSPETKFVLSEWSRTESQQEVVGGKVPQLPELPPSRITAGMTVDVYVSHYNSPLSFYVQRVDEEEELFSLVEQLNDPEWTQKDSPIQDVHVGDLVLAEFSEDSSWYRAVVKEIQEEHTALIEFVDFGNTAEAPVSNMRRLQQSFLQLPAYSTHCMLGDAEGLGLRMLDPEVVSLFKEELGVGGEKVLRCCFIKRVGSVWEVSLEDGGVAVVCKVPDVVTEEHEEGEEPTRGGRKNLLSVDAPEFVLTCSVKKKSFSELFIKEDRGTFRAPMTAREAIQLFFQKANPQATSQTLLDVSEKIESSQRPCVEGRPSADVGTEWSRTESQQEVDGGKVPQLPELPPSRITAGMTVDVYVSHYNSPLSFYVQRVDEEEELFSLVEQLNDPEWTQKDSPIQDVHVGDLVLAEFSEDSSWYRAVVKEIQEEHTALIEFVDFGNTAEAPVSNMRRLQQSFLQLPVYSTHCMLGDAEGLGLRMLDPEVVSLFKEELGVGGEKVLRCCFIKRVGSVWEVSLEDGGVAVGCKVPDVVTEEHEEEEEPTRGGRKNLLSVDAPEFVLTCSAETKLDEEAFMEKMKIPTCSLEKTCFSEPITKEDDGAACVPLSARRAIQTDESSQRSCVEDRPTADVGTEWSRTESQQEVDGGKVPQLPELPPSRITAGMTVDVYVSHYNSPLSFYVQRVDEEEELFSLVEQLNDPEWTQKDSPIQDVHVGDLVLAEFSEDSSWYRAVVKEIQEEHTALIEFVDFGNTAEAPVSNMRRLQQSFLQLPAYSTHCMLGDAEGLGLRMLDPEVVSLFKEELGVGGEKVLRCCFIKRVGSVWEVSLEDGGVAVGCKVPDVVTEEHEEEEEPTNIPAVTQEAEISEKSPVSVCSPHKEQESTEEQQLEEFIPTMKEKSLSGDSGVEEKTSGGKSPPPVDAPESECFDSSPYVVNDPETKVCDIEEKETSTCNLESENVTEPIQEKNEEDERITSVPSLTASRAVHMIPRKADLETSDPVLDVPKQLSFDCGVEEKPVQTEETSSPPVDAPESESLDLSLEKIGDDIDEPETRIEEKEASACSSEMKSFSEPGEEKHEQEASEWRSFGKTSTAVQMVPQDFVIEEIKDPNVPEQDDESRGASTCVEESCPADFCTADLKDESPDGETLSQGSDNLSAAAEEVTSAVTFPCEAVGPEVKGGGDYIHDKLEKKESSGSSEESEEVHQDDASSLSVEDVFTGQEKSISGDDCSGVQLSLTSLCMEDITAEVLPAEKLPEK</sequence>
<dbReference type="InterPro" id="IPR050621">
    <property type="entry name" value="Tudor_domain_containing"/>
</dbReference>
<feature type="region of interest" description="Disordered" evidence="1">
    <location>
        <begin position="2353"/>
        <end position="2408"/>
    </location>
</feature>
<evidence type="ECO:0000313" key="3">
    <source>
        <dbReference type="Ensembl" id="ENSORLP00015022137.1"/>
    </source>
</evidence>
<feature type="domain" description="Tudor" evidence="2">
    <location>
        <begin position="1277"/>
        <end position="1336"/>
    </location>
</feature>
<evidence type="ECO:0000313" key="4">
    <source>
        <dbReference type="Proteomes" id="UP000265200"/>
    </source>
</evidence>
<evidence type="ECO:0000259" key="2">
    <source>
        <dbReference type="PROSITE" id="PS50304"/>
    </source>
</evidence>
<feature type="domain" description="Tudor" evidence="2">
    <location>
        <begin position="515"/>
        <end position="572"/>
    </location>
</feature>
<dbReference type="Gene3D" id="2.30.30.140">
    <property type="match status" value="7"/>
</dbReference>
<feature type="region of interest" description="Disordered" evidence="1">
    <location>
        <begin position="2286"/>
        <end position="2341"/>
    </location>
</feature>
<evidence type="ECO:0000256" key="1">
    <source>
        <dbReference type="SAM" id="MobiDB-lite"/>
    </source>
</evidence>
<dbReference type="SMART" id="SM00333">
    <property type="entry name" value="TUDOR"/>
    <property type="match status" value="8"/>
</dbReference>
<feature type="compositionally biased region" description="Basic and acidic residues" evidence="1">
    <location>
        <begin position="2117"/>
        <end position="2129"/>
    </location>
</feature>
<feature type="domain" description="Tudor" evidence="2">
    <location>
        <begin position="1585"/>
        <end position="1644"/>
    </location>
</feature>
<feature type="compositionally biased region" description="Basic and acidic residues" evidence="1">
    <location>
        <begin position="2075"/>
        <end position="2091"/>
    </location>
</feature>
<protein>
    <submittedName>
        <fullName evidence="3">Anti-Mullerian hormone</fullName>
    </submittedName>
</protein>
<dbReference type="FunFam" id="2.30.30.140:FF:000018">
    <property type="entry name" value="Serine/threonine-protein kinase 31"/>
    <property type="match status" value="3"/>
</dbReference>
<feature type="region of interest" description="Disordered" evidence="1">
    <location>
        <begin position="2024"/>
        <end position="2158"/>
    </location>
</feature>
<reference evidence="3 4" key="2">
    <citation type="submission" date="2017-04" db="EMBL/GenBank/DDBJ databases">
        <title>CpG methylation of centromeres and impact of large insertions on vertebrate speciation.</title>
        <authorList>
            <person name="Ichikawa K."/>
            <person name="Yoshimura J."/>
            <person name="Morishita S."/>
        </authorList>
    </citation>
    <scope>NUCLEOTIDE SEQUENCE</scope>
    <source>
        <strain evidence="3 4">HSOK</strain>
    </source>
</reference>
<feature type="domain" description="Tudor" evidence="2">
    <location>
        <begin position="956"/>
        <end position="1012"/>
    </location>
</feature>
<dbReference type="SUPFAM" id="SSF63748">
    <property type="entry name" value="Tudor/PWWP/MBT"/>
    <property type="match status" value="8"/>
</dbReference>
<dbReference type="Gene3D" id="2.40.50.90">
    <property type="match status" value="5"/>
</dbReference>
<name>A0A3P9IQ60_ORYLA</name>
<feature type="compositionally biased region" description="Basic and acidic residues" evidence="1">
    <location>
        <begin position="2253"/>
        <end position="2263"/>
    </location>
</feature>
<feature type="region of interest" description="Disordered" evidence="1">
    <location>
        <begin position="1493"/>
        <end position="1524"/>
    </location>
</feature>
<feature type="region of interest" description="Disordered" evidence="1">
    <location>
        <begin position="1797"/>
        <end position="1837"/>
    </location>
</feature>
<feature type="domain" description="Tudor" evidence="2">
    <location>
        <begin position="742"/>
        <end position="801"/>
    </location>
</feature>
<reference evidence="3" key="4">
    <citation type="submission" date="2025-09" db="UniProtKB">
        <authorList>
            <consortium name="Ensembl"/>
        </authorList>
    </citation>
    <scope>IDENTIFICATION</scope>
    <source>
        <strain evidence="3">HSOK</strain>
    </source>
</reference>
<dbReference type="Pfam" id="PF00567">
    <property type="entry name" value="TUDOR"/>
    <property type="match status" value="8"/>
</dbReference>
<feature type="domain" description="Tudor" evidence="2">
    <location>
        <begin position="288"/>
        <end position="347"/>
    </location>
</feature>
<feature type="compositionally biased region" description="Polar residues" evidence="1">
    <location>
        <begin position="1165"/>
        <end position="1185"/>
    </location>
</feature>
<organism evidence="3 4">
    <name type="scientific">Oryzias latipes</name>
    <name type="common">Japanese rice fish</name>
    <name type="synonym">Japanese killifish</name>
    <dbReference type="NCBI Taxonomy" id="8090"/>
    <lineage>
        <taxon>Eukaryota</taxon>
        <taxon>Metazoa</taxon>
        <taxon>Chordata</taxon>
        <taxon>Craniata</taxon>
        <taxon>Vertebrata</taxon>
        <taxon>Euteleostomi</taxon>
        <taxon>Actinopterygii</taxon>
        <taxon>Neopterygii</taxon>
        <taxon>Teleostei</taxon>
        <taxon>Neoteleostei</taxon>
        <taxon>Acanthomorphata</taxon>
        <taxon>Ovalentaria</taxon>
        <taxon>Atherinomorphae</taxon>
        <taxon>Beloniformes</taxon>
        <taxon>Adrianichthyidae</taxon>
        <taxon>Oryziinae</taxon>
        <taxon>Oryzias</taxon>
    </lineage>
</organism>
<dbReference type="PANTHER" id="PTHR22948:SF15">
    <property type="entry name" value="TUDOR DOMAIN-CONTAINING PROTEIN 6"/>
    <property type="match status" value="1"/>
</dbReference>
<accession>A0A3P9IQ60</accession>